<name>A0A1E3WFR8_9VIBR</name>
<dbReference type="EMBL" id="MDCJ01000007">
    <property type="protein sequence ID" value="ODS04665.1"/>
    <property type="molecule type" value="Genomic_DNA"/>
</dbReference>
<evidence type="ECO:0000313" key="3">
    <source>
        <dbReference type="EMBL" id="ODS04665.1"/>
    </source>
</evidence>
<evidence type="ECO:0000256" key="2">
    <source>
        <dbReference type="SAM" id="Phobius"/>
    </source>
</evidence>
<reference evidence="3 4" key="1">
    <citation type="submission" date="2016-08" db="EMBL/GenBank/DDBJ databases">
        <title>Genome sequencing of Vibrio scophthalmi strain FP3289, an isolated from Paralichthys olivaceus.</title>
        <authorList>
            <person name="Han H.-J."/>
        </authorList>
    </citation>
    <scope>NUCLEOTIDE SEQUENCE [LARGE SCALE GENOMIC DNA]</scope>
    <source>
        <strain evidence="3 4">FP3289</strain>
    </source>
</reference>
<dbReference type="RefSeq" id="WP_069447825.1">
    <property type="nucleotide sequence ID" value="NZ_MDCJ01000007.1"/>
</dbReference>
<keyword evidence="2" id="KW-1133">Transmembrane helix</keyword>
<dbReference type="AlphaFoldDB" id="A0A1E3WFR8"/>
<evidence type="ECO:0000313" key="4">
    <source>
        <dbReference type="Proteomes" id="UP000095131"/>
    </source>
</evidence>
<dbReference type="OrthoDB" id="5878356at2"/>
<feature type="compositionally biased region" description="Polar residues" evidence="1">
    <location>
        <begin position="71"/>
        <end position="80"/>
    </location>
</feature>
<organism evidence="3 4">
    <name type="scientific">Vibrio scophthalmi</name>
    <dbReference type="NCBI Taxonomy" id="45658"/>
    <lineage>
        <taxon>Bacteria</taxon>
        <taxon>Pseudomonadati</taxon>
        <taxon>Pseudomonadota</taxon>
        <taxon>Gammaproteobacteria</taxon>
        <taxon>Vibrionales</taxon>
        <taxon>Vibrionaceae</taxon>
        <taxon>Vibrio</taxon>
    </lineage>
</organism>
<proteinExistence type="predicted"/>
<feature type="transmembrane region" description="Helical" evidence="2">
    <location>
        <begin position="12"/>
        <end position="31"/>
    </location>
</feature>
<keyword evidence="2" id="KW-0472">Membrane</keyword>
<sequence length="80" mass="9326">MNTLSISETYGLILALIAFAAAYGFIHVRYIRHHALHKRFLEALWKLMKNTIHGQHIRTLGYKEESESNKEQVTNTTKNR</sequence>
<accession>A0A1E3WFR8</accession>
<comment type="caution">
    <text evidence="3">The sequence shown here is derived from an EMBL/GenBank/DDBJ whole genome shotgun (WGS) entry which is preliminary data.</text>
</comment>
<evidence type="ECO:0000256" key="1">
    <source>
        <dbReference type="SAM" id="MobiDB-lite"/>
    </source>
</evidence>
<dbReference type="Proteomes" id="UP000095131">
    <property type="component" value="Unassembled WGS sequence"/>
</dbReference>
<keyword evidence="2" id="KW-0812">Transmembrane</keyword>
<gene>
    <name evidence="3" type="ORF">VSF3289_03804</name>
</gene>
<feature type="region of interest" description="Disordered" evidence="1">
    <location>
        <begin position="60"/>
        <end position="80"/>
    </location>
</feature>
<protein>
    <submittedName>
        <fullName evidence="3">Uncharacterized protein</fullName>
    </submittedName>
</protein>
<feature type="compositionally biased region" description="Basic and acidic residues" evidence="1">
    <location>
        <begin position="61"/>
        <end position="70"/>
    </location>
</feature>